<sequence length="295" mass="33055">MSCHDLIPLRDHQRESPQKCSNKDVGLFYICSPPGKTMLQTNRYQRVDSCAKKTKFRRDLYIEEREENVSKRLKSHQSEKGGEGGSFSSRPPITTNKNFTQRKECDSMALSSSCDKVMCDDNHLICPESPPPASLRTRARKLSFPEYEPRSPSGNLKRDLEFNDTKVCGDNRYSTPVLGSKAIPAVYSSPLPVLGSKAIPAVYSSPLRHSMIKKKPLPPPIIRRVMDPESINIRLPYFTGMADIEQAAAEDGSKEDADSVFMWPNIENLEGRSMIGGWRNLPEGEASQLIPMCST</sequence>
<organism evidence="2">
    <name type="scientific">Octactis speculum</name>
    <dbReference type="NCBI Taxonomy" id="3111310"/>
    <lineage>
        <taxon>Eukaryota</taxon>
        <taxon>Sar</taxon>
        <taxon>Stramenopiles</taxon>
        <taxon>Ochrophyta</taxon>
        <taxon>Dictyochophyceae</taxon>
        <taxon>Dictyochales</taxon>
        <taxon>Dictyochaceae</taxon>
        <taxon>Octactis</taxon>
    </lineage>
</organism>
<feature type="compositionally biased region" description="Basic and acidic residues" evidence="1">
    <location>
        <begin position="68"/>
        <end position="82"/>
    </location>
</feature>
<feature type="region of interest" description="Disordered" evidence="1">
    <location>
        <begin position="68"/>
        <end position="100"/>
    </location>
</feature>
<name>A0A7S2G263_9STRA</name>
<feature type="compositionally biased region" description="Basic and acidic residues" evidence="1">
    <location>
        <begin position="7"/>
        <end position="17"/>
    </location>
</feature>
<protein>
    <submittedName>
        <fullName evidence="2">Uncharacterized protein</fullName>
    </submittedName>
</protein>
<evidence type="ECO:0000313" key="2">
    <source>
        <dbReference type="EMBL" id="CAD9424005.1"/>
    </source>
</evidence>
<gene>
    <name evidence="2" type="ORF">DSPE1174_LOCUS14331</name>
</gene>
<dbReference type="AlphaFoldDB" id="A0A7S2G263"/>
<accession>A0A7S2G263</accession>
<reference evidence="2" key="1">
    <citation type="submission" date="2021-01" db="EMBL/GenBank/DDBJ databases">
        <authorList>
            <person name="Corre E."/>
            <person name="Pelletier E."/>
            <person name="Niang G."/>
            <person name="Scheremetjew M."/>
            <person name="Finn R."/>
            <person name="Kale V."/>
            <person name="Holt S."/>
            <person name="Cochrane G."/>
            <person name="Meng A."/>
            <person name="Brown T."/>
            <person name="Cohen L."/>
        </authorList>
    </citation>
    <scope>NUCLEOTIDE SEQUENCE</scope>
    <source>
        <strain evidence="2">CCMP1381</strain>
    </source>
</reference>
<feature type="region of interest" description="Disordered" evidence="1">
    <location>
        <begin position="1"/>
        <end position="20"/>
    </location>
</feature>
<dbReference type="EMBL" id="HBGS01028285">
    <property type="protein sequence ID" value="CAD9424005.1"/>
    <property type="molecule type" value="Transcribed_RNA"/>
</dbReference>
<proteinExistence type="predicted"/>
<evidence type="ECO:0000256" key="1">
    <source>
        <dbReference type="SAM" id="MobiDB-lite"/>
    </source>
</evidence>